<dbReference type="EMBL" id="BGPR01066427">
    <property type="protein sequence ID" value="GBO40985.1"/>
    <property type="molecule type" value="Genomic_DNA"/>
</dbReference>
<name>A0A4Y2WU31_ARAVE</name>
<gene>
    <name evidence="2" type="ORF">AVEN_119248_1</name>
</gene>
<evidence type="ECO:0000313" key="3">
    <source>
        <dbReference type="Proteomes" id="UP000499080"/>
    </source>
</evidence>
<comment type="caution">
    <text evidence="2">The sequence shown here is derived from an EMBL/GenBank/DDBJ whole genome shotgun (WGS) entry which is preliminary data.</text>
</comment>
<dbReference type="AlphaFoldDB" id="A0A4Y2WU31"/>
<evidence type="ECO:0000256" key="1">
    <source>
        <dbReference type="SAM" id="SignalP"/>
    </source>
</evidence>
<feature type="signal peptide" evidence="1">
    <location>
        <begin position="1"/>
        <end position="22"/>
    </location>
</feature>
<keyword evidence="1" id="KW-0732">Signal</keyword>
<proteinExistence type="predicted"/>
<evidence type="ECO:0000313" key="2">
    <source>
        <dbReference type="EMBL" id="GBO40985.1"/>
    </source>
</evidence>
<sequence length="73" mass="8500">SRCLTNFFLVLCLLGGPDVRFSVTFWGGALMWPRGIYVSLEFPLQVVFHDVYGTRIWREGRIYHVCVGEQKFD</sequence>
<dbReference type="Proteomes" id="UP000499080">
    <property type="component" value="Unassembled WGS sequence"/>
</dbReference>
<accession>A0A4Y2WU31</accession>
<protein>
    <submittedName>
        <fullName evidence="2">Uncharacterized protein</fullName>
    </submittedName>
</protein>
<feature type="non-terminal residue" evidence="2">
    <location>
        <position position="1"/>
    </location>
</feature>
<keyword evidence="3" id="KW-1185">Reference proteome</keyword>
<organism evidence="2 3">
    <name type="scientific">Araneus ventricosus</name>
    <name type="common">Orbweaver spider</name>
    <name type="synonym">Epeira ventricosa</name>
    <dbReference type="NCBI Taxonomy" id="182803"/>
    <lineage>
        <taxon>Eukaryota</taxon>
        <taxon>Metazoa</taxon>
        <taxon>Ecdysozoa</taxon>
        <taxon>Arthropoda</taxon>
        <taxon>Chelicerata</taxon>
        <taxon>Arachnida</taxon>
        <taxon>Araneae</taxon>
        <taxon>Araneomorphae</taxon>
        <taxon>Entelegynae</taxon>
        <taxon>Araneoidea</taxon>
        <taxon>Araneidae</taxon>
        <taxon>Araneus</taxon>
    </lineage>
</organism>
<feature type="chain" id="PRO_5021297630" evidence="1">
    <location>
        <begin position="23"/>
        <end position="73"/>
    </location>
</feature>
<reference evidence="2 3" key="1">
    <citation type="journal article" date="2019" name="Sci. Rep.">
        <title>Orb-weaving spider Araneus ventricosus genome elucidates the spidroin gene catalogue.</title>
        <authorList>
            <person name="Kono N."/>
            <person name="Nakamura H."/>
            <person name="Ohtoshi R."/>
            <person name="Moran D.A.P."/>
            <person name="Shinohara A."/>
            <person name="Yoshida Y."/>
            <person name="Fujiwara M."/>
            <person name="Mori M."/>
            <person name="Tomita M."/>
            <person name="Arakawa K."/>
        </authorList>
    </citation>
    <scope>NUCLEOTIDE SEQUENCE [LARGE SCALE GENOMIC DNA]</scope>
</reference>